<dbReference type="PROSITE" id="PS50011">
    <property type="entry name" value="PROTEIN_KINASE_DOM"/>
    <property type="match status" value="1"/>
</dbReference>
<keyword evidence="5" id="KW-1133">Transmembrane helix</keyword>
<keyword evidence="5" id="KW-0812">Transmembrane</keyword>
<dbReference type="AlphaFoldDB" id="A0A7S4DST5"/>
<keyword evidence="4" id="KW-0067">ATP-binding</keyword>
<dbReference type="InterPro" id="IPR051681">
    <property type="entry name" value="Ser/Thr_Kinases-Pseudokinases"/>
</dbReference>
<evidence type="ECO:0000256" key="5">
    <source>
        <dbReference type="SAM" id="Phobius"/>
    </source>
</evidence>
<dbReference type="SUPFAM" id="SSF56112">
    <property type="entry name" value="Protein kinase-like (PK-like)"/>
    <property type="match status" value="1"/>
</dbReference>
<name>A0A7S4DST5_9EUKA</name>
<proteinExistence type="predicted"/>
<feature type="transmembrane region" description="Helical" evidence="5">
    <location>
        <begin position="51"/>
        <end position="73"/>
    </location>
</feature>
<sequence>MSGYSPGDENTLGLASFFLGVSYAGITLWAFGKLRKIAEFVIQWNTQRCFYLFIVIHLCVRTLTWATFTWTYLTNLSTWYPYMAILLSFPESLFIATYLLLFMHWVEIYIFTHDQFIFPSRTFFHTRWRMVYLILIGVLFASLSIFYILLACNLLGDARAELYTINVAQAAANFTLPGIFLITWLYFSFGLSGFGYSSLIEYKRLVKLNYLLLLWTTGRVIRGIEFVWDEQIQDLNGIFVAMILVTSMILCELIPFLFTMDWDIVSLLLLADEAPALRLSRADSRGGGGAGTGADYHLIADEKDPEYASDKYHVALGEVKFLTNTEDSKESGKFCVIQTGRYKGHKVMIKTFRFVGLSPQMIQNLSEDLIANSTFDHERLAKFYGVFNLRGCISRITEYTEAGSLRDILRECNRDLAGAAILRLALGICEGMMFLHSQSPPAIHGYLKTTNVLVTADMGVKITDIGLRRIKACMELTSIQRSHTVFTAPEVLSGGAPTIKADAYSFGWICWEMLSREPPFKDKDMKWVKDAILRKKRMPPIPEHDDLPSGFQGIIRMTWNAEPTERPGFEDMKRRVVIMTRGDTPMDSIDEEKQAQPAEQASGVVSLMRSFLF</sequence>
<dbReference type="InterPro" id="IPR011009">
    <property type="entry name" value="Kinase-like_dom_sf"/>
</dbReference>
<dbReference type="PANTHER" id="PTHR44329:SF288">
    <property type="entry name" value="MITOGEN-ACTIVATED PROTEIN KINASE KINASE KINASE 20"/>
    <property type="match status" value="1"/>
</dbReference>
<feature type="transmembrane region" description="Helical" evidence="5">
    <location>
        <begin position="176"/>
        <end position="196"/>
    </location>
</feature>
<feature type="transmembrane region" description="Helical" evidence="5">
    <location>
        <begin position="12"/>
        <end position="31"/>
    </location>
</feature>
<organism evidence="7">
    <name type="scientific">Lotharella globosa</name>
    <dbReference type="NCBI Taxonomy" id="91324"/>
    <lineage>
        <taxon>Eukaryota</taxon>
        <taxon>Sar</taxon>
        <taxon>Rhizaria</taxon>
        <taxon>Cercozoa</taxon>
        <taxon>Chlorarachniophyceae</taxon>
        <taxon>Lotharella</taxon>
    </lineage>
</organism>
<reference evidence="7" key="1">
    <citation type="submission" date="2021-01" db="EMBL/GenBank/DDBJ databases">
        <authorList>
            <person name="Corre E."/>
            <person name="Pelletier E."/>
            <person name="Niang G."/>
            <person name="Scheremetjew M."/>
            <person name="Finn R."/>
            <person name="Kale V."/>
            <person name="Holt S."/>
            <person name="Cochrane G."/>
            <person name="Meng A."/>
            <person name="Brown T."/>
            <person name="Cohen L."/>
        </authorList>
    </citation>
    <scope>NUCLEOTIDE SEQUENCE</scope>
    <source>
        <strain evidence="7">CCCM811</strain>
    </source>
</reference>
<dbReference type="Gene3D" id="1.10.510.10">
    <property type="entry name" value="Transferase(Phosphotransferase) domain 1"/>
    <property type="match status" value="1"/>
</dbReference>
<dbReference type="Pfam" id="PF07714">
    <property type="entry name" value="PK_Tyr_Ser-Thr"/>
    <property type="match status" value="1"/>
</dbReference>
<evidence type="ECO:0000256" key="3">
    <source>
        <dbReference type="ARBA" id="ARBA00022777"/>
    </source>
</evidence>
<accession>A0A7S4DST5</accession>
<feature type="domain" description="Protein kinase" evidence="6">
    <location>
        <begin position="323"/>
        <end position="578"/>
    </location>
</feature>
<dbReference type="GO" id="GO:0004674">
    <property type="term" value="F:protein serine/threonine kinase activity"/>
    <property type="evidence" value="ECO:0007669"/>
    <property type="project" value="TreeGrafter"/>
</dbReference>
<evidence type="ECO:0000256" key="2">
    <source>
        <dbReference type="ARBA" id="ARBA00022741"/>
    </source>
</evidence>
<dbReference type="PANTHER" id="PTHR44329">
    <property type="entry name" value="SERINE/THREONINE-PROTEIN KINASE TNNI3K-RELATED"/>
    <property type="match status" value="1"/>
</dbReference>
<dbReference type="EMBL" id="HBIV01027195">
    <property type="protein sequence ID" value="CAE0667850.1"/>
    <property type="molecule type" value="Transcribed_RNA"/>
</dbReference>
<keyword evidence="3" id="KW-0418">Kinase</keyword>
<evidence type="ECO:0000256" key="4">
    <source>
        <dbReference type="ARBA" id="ARBA00022840"/>
    </source>
</evidence>
<keyword evidence="2" id="KW-0547">Nucleotide-binding</keyword>
<evidence type="ECO:0000256" key="1">
    <source>
        <dbReference type="ARBA" id="ARBA00022679"/>
    </source>
</evidence>
<evidence type="ECO:0000259" key="6">
    <source>
        <dbReference type="PROSITE" id="PS50011"/>
    </source>
</evidence>
<keyword evidence="5" id="KW-0472">Membrane</keyword>
<feature type="transmembrane region" description="Helical" evidence="5">
    <location>
        <begin position="238"/>
        <end position="258"/>
    </location>
</feature>
<protein>
    <recommendedName>
        <fullName evidence="6">Protein kinase domain-containing protein</fullName>
    </recommendedName>
</protein>
<evidence type="ECO:0000313" key="7">
    <source>
        <dbReference type="EMBL" id="CAE0667850.1"/>
    </source>
</evidence>
<dbReference type="GO" id="GO:0005524">
    <property type="term" value="F:ATP binding"/>
    <property type="evidence" value="ECO:0007669"/>
    <property type="project" value="UniProtKB-KW"/>
</dbReference>
<gene>
    <name evidence="7" type="ORF">LGLO00237_LOCUS19473</name>
</gene>
<feature type="transmembrane region" description="Helical" evidence="5">
    <location>
        <begin position="131"/>
        <end position="156"/>
    </location>
</feature>
<dbReference type="InterPro" id="IPR001245">
    <property type="entry name" value="Ser-Thr/Tyr_kinase_cat_dom"/>
</dbReference>
<dbReference type="InterPro" id="IPR000719">
    <property type="entry name" value="Prot_kinase_dom"/>
</dbReference>
<keyword evidence="1" id="KW-0808">Transferase</keyword>
<feature type="transmembrane region" description="Helical" evidence="5">
    <location>
        <begin position="93"/>
        <end position="111"/>
    </location>
</feature>